<evidence type="ECO:0000256" key="5">
    <source>
        <dbReference type="ARBA" id="ARBA00022692"/>
    </source>
</evidence>
<name>A0A1M7UA00_9BRAD</name>
<dbReference type="OrthoDB" id="9814020at2"/>
<sequence length="140" mass="13858">MHHFTPTSGLIGGALIGLASAALMLSAGRLAGVSGILGGVLTTSRDRAWRLAFIVGLIAAALIGPLLGTSGPARLSSSNLVLYAIAGLLVGFGTRMGNGCTSGHGVCGFARVSARSIVATLIFMGAAIVTVALVRHGFGG</sequence>
<keyword evidence="7 9" id="KW-0472">Membrane</keyword>
<evidence type="ECO:0000256" key="4">
    <source>
        <dbReference type="ARBA" id="ARBA00022519"/>
    </source>
</evidence>
<evidence type="ECO:0000256" key="7">
    <source>
        <dbReference type="ARBA" id="ARBA00023136"/>
    </source>
</evidence>
<accession>A0A1M7UA00</accession>
<dbReference type="RefSeq" id="WP_072820521.1">
    <property type="nucleotide sequence ID" value="NZ_LT670849.1"/>
</dbReference>
<feature type="transmembrane region" description="Helical" evidence="9">
    <location>
        <begin position="80"/>
        <end position="97"/>
    </location>
</feature>
<organism evidence="10 11">
    <name type="scientific">Bradyrhizobium erythrophlei</name>
    <dbReference type="NCBI Taxonomy" id="1437360"/>
    <lineage>
        <taxon>Bacteria</taxon>
        <taxon>Pseudomonadati</taxon>
        <taxon>Pseudomonadota</taxon>
        <taxon>Alphaproteobacteria</taxon>
        <taxon>Hyphomicrobiales</taxon>
        <taxon>Nitrobacteraceae</taxon>
        <taxon>Bradyrhizobium</taxon>
    </lineage>
</organism>
<evidence type="ECO:0000256" key="9">
    <source>
        <dbReference type="SAM" id="Phobius"/>
    </source>
</evidence>
<keyword evidence="3" id="KW-1003">Cell membrane</keyword>
<comment type="similarity">
    <text evidence="8">Belongs to the TsuA/YedE (TC 9.B.102) family.</text>
</comment>
<evidence type="ECO:0000256" key="2">
    <source>
        <dbReference type="ARBA" id="ARBA00022448"/>
    </source>
</evidence>
<reference evidence="11" key="1">
    <citation type="submission" date="2016-11" db="EMBL/GenBank/DDBJ databases">
        <authorList>
            <person name="Varghese N."/>
            <person name="Submissions S."/>
        </authorList>
    </citation>
    <scope>NUCLEOTIDE SEQUENCE [LARGE SCALE GENOMIC DNA]</scope>
    <source>
        <strain evidence="11">GAS401</strain>
    </source>
</reference>
<gene>
    <name evidence="10" type="ORF">SAMN05444170_4121</name>
</gene>
<keyword evidence="6 9" id="KW-1133">Transmembrane helix</keyword>
<dbReference type="PANTHER" id="PTHR30574">
    <property type="entry name" value="INNER MEMBRANE PROTEIN YEDE"/>
    <property type="match status" value="1"/>
</dbReference>
<feature type="transmembrane region" description="Helical" evidence="9">
    <location>
        <begin position="117"/>
        <end position="134"/>
    </location>
</feature>
<keyword evidence="11" id="KW-1185">Reference proteome</keyword>
<dbReference type="AlphaFoldDB" id="A0A1M7UA00"/>
<keyword evidence="4" id="KW-0997">Cell inner membrane</keyword>
<comment type="subcellular location">
    <subcellularLocation>
        <location evidence="1">Cell inner membrane</location>
        <topology evidence="1">Multi-pass membrane protein</topology>
    </subcellularLocation>
</comment>
<keyword evidence="2" id="KW-0813">Transport</keyword>
<proteinExistence type="inferred from homology"/>
<evidence type="ECO:0000313" key="10">
    <source>
        <dbReference type="EMBL" id="SHN79774.1"/>
    </source>
</evidence>
<dbReference type="PANTHER" id="PTHR30574:SF1">
    <property type="entry name" value="SULPHUR TRANSPORT DOMAIN-CONTAINING PROTEIN"/>
    <property type="match status" value="1"/>
</dbReference>
<protein>
    <submittedName>
        <fullName evidence="10">Uncharacterized protein</fullName>
    </submittedName>
</protein>
<dbReference type="InterPro" id="IPR007272">
    <property type="entry name" value="Sulf_transp_TsuA/YedE"/>
</dbReference>
<dbReference type="Proteomes" id="UP000184096">
    <property type="component" value="Chromosome I"/>
</dbReference>
<evidence type="ECO:0000256" key="8">
    <source>
        <dbReference type="ARBA" id="ARBA00035655"/>
    </source>
</evidence>
<evidence type="ECO:0000256" key="3">
    <source>
        <dbReference type="ARBA" id="ARBA00022475"/>
    </source>
</evidence>
<evidence type="ECO:0000313" key="11">
    <source>
        <dbReference type="Proteomes" id="UP000184096"/>
    </source>
</evidence>
<dbReference type="GO" id="GO:0005886">
    <property type="term" value="C:plasma membrane"/>
    <property type="evidence" value="ECO:0007669"/>
    <property type="project" value="UniProtKB-SubCell"/>
</dbReference>
<evidence type="ECO:0000256" key="6">
    <source>
        <dbReference type="ARBA" id="ARBA00022989"/>
    </source>
</evidence>
<dbReference type="EMBL" id="LT670849">
    <property type="protein sequence ID" value="SHN79774.1"/>
    <property type="molecule type" value="Genomic_DNA"/>
</dbReference>
<dbReference type="Pfam" id="PF04143">
    <property type="entry name" value="Sulf_transp"/>
    <property type="match status" value="1"/>
</dbReference>
<evidence type="ECO:0000256" key="1">
    <source>
        <dbReference type="ARBA" id="ARBA00004429"/>
    </source>
</evidence>
<feature type="transmembrane region" description="Helical" evidence="9">
    <location>
        <begin position="48"/>
        <end position="68"/>
    </location>
</feature>
<keyword evidence="5 9" id="KW-0812">Transmembrane</keyword>